<evidence type="ECO:0000256" key="5">
    <source>
        <dbReference type="ARBA" id="ARBA00012251"/>
    </source>
</evidence>
<dbReference type="InterPro" id="IPR002867">
    <property type="entry name" value="IBR_dom"/>
</dbReference>
<dbReference type="CDD" id="cd22584">
    <property type="entry name" value="Rcat_RBR_unk"/>
    <property type="match status" value="1"/>
</dbReference>
<dbReference type="Pfam" id="PF01485">
    <property type="entry name" value="IBR"/>
    <property type="match status" value="2"/>
</dbReference>
<organism evidence="16 17">
    <name type="scientific">Stephania cephalantha</name>
    <dbReference type="NCBI Taxonomy" id="152367"/>
    <lineage>
        <taxon>Eukaryota</taxon>
        <taxon>Viridiplantae</taxon>
        <taxon>Streptophyta</taxon>
        <taxon>Embryophyta</taxon>
        <taxon>Tracheophyta</taxon>
        <taxon>Spermatophyta</taxon>
        <taxon>Magnoliopsida</taxon>
        <taxon>Ranunculales</taxon>
        <taxon>Menispermaceae</taxon>
        <taxon>Menispermoideae</taxon>
        <taxon>Cissampelideae</taxon>
        <taxon>Stephania</taxon>
    </lineage>
</organism>
<accession>A0AAP0EXN8</accession>
<feature type="domain" description="RING-type" evidence="14">
    <location>
        <begin position="288"/>
        <end position="333"/>
    </location>
</feature>
<dbReference type="PANTHER" id="PTHR11685">
    <property type="entry name" value="RBR FAMILY RING FINGER AND IBR DOMAIN-CONTAINING"/>
    <property type="match status" value="1"/>
</dbReference>
<dbReference type="Gene3D" id="1.20.120.1750">
    <property type="match status" value="1"/>
</dbReference>
<dbReference type="InterPro" id="IPR001841">
    <property type="entry name" value="Znf_RING"/>
</dbReference>
<evidence type="ECO:0000256" key="3">
    <source>
        <dbReference type="ARBA" id="ARBA00003976"/>
    </source>
</evidence>
<evidence type="ECO:0000256" key="7">
    <source>
        <dbReference type="ARBA" id="ARBA00022723"/>
    </source>
</evidence>
<dbReference type="Gene3D" id="3.30.40.10">
    <property type="entry name" value="Zinc/RING finger domain, C3HC4 (zinc finger)"/>
    <property type="match status" value="1"/>
</dbReference>
<sequence length="490" mass="54691">MASTSITNHTSALANVTKNGESSSNPSSFSEICEVPTSQEECFSVYFCSDCNERYLIPGTIEKEDLGLITCSEPNCGGVLEPRVIYSSEGFDQNGDSDRALSGALIGGLLRFDCPFEDCDGVLVDEGGVAVKESECPYCHRLFCAQCKVAWHSGIDCEEFRVVANAIESERGELMMVKGSGVMGSDHKCRLEVENSEISVHMLCRECNKKDTISVKPCSTEDRALLELIAAAALRNKNVVNIPLEPEEDTARKGVMLSTSKLTNVPLSIVPVTVIGESSNSKDSSFVCEICDEQKSRKESFNIKGCSHYFCSECMVKYVASKIQENITLIHCPEPGCQGVLEPQFCRSILPQEVFDRWVDALCEAFILGIQRYYCPYKDCSAPLMYDEGMVIAESECPHCHRLFCAQCKVPWHPGIECADYQKLNRNERGREDLMVMELAKERKWQRCPICKFYVERIDGCLYMKCRCGFAFCYNCAAPVTEHYCTNCKS</sequence>
<evidence type="ECO:0000256" key="10">
    <source>
        <dbReference type="ARBA" id="ARBA00022786"/>
    </source>
</evidence>
<comment type="catalytic activity">
    <reaction evidence="1">
        <text>[E2 ubiquitin-conjugating enzyme]-S-ubiquitinyl-L-cysteine + [acceptor protein]-L-lysine = [E2 ubiquitin-conjugating enzyme]-L-cysteine + [acceptor protein]-N(6)-ubiquitinyl-L-lysine.</text>
        <dbReference type="EC" id="2.3.2.31"/>
    </reaction>
</comment>
<dbReference type="InterPro" id="IPR044066">
    <property type="entry name" value="TRIAD_supradom"/>
</dbReference>
<keyword evidence="11" id="KW-0862">Zinc</keyword>
<dbReference type="PROSITE" id="PS00518">
    <property type="entry name" value="ZF_RING_1"/>
    <property type="match status" value="1"/>
</dbReference>
<evidence type="ECO:0000256" key="13">
    <source>
        <dbReference type="SAM" id="MobiDB-lite"/>
    </source>
</evidence>
<evidence type="ECO:0000256" key="9">
    <source>
        <dbReference type="ARBA" id="ARBA00022771"/>
    </source>
</evidence>
<reference evidence="16 17" key="1">
    <citation type="submission" date="2024-01" db="EMBL/GenBank/DDBJ databases">
        <title>Genome assemblies of Stephania.</title>
        <authorList>
            <person name="Yang L."/>
        </authorList>
    </citation>
    <scope>NUCLEOTIDE SEQUENCE [LARGE SCALE GENOMIC DNA]</scope>
    <source>
        <strain evidence="16">JXDWG</strain>
        <tissue evidence="16">Leaf</tissue>
    </source>
</reference>
<dbReference type="SMART" id="SM00647">
    <property type="entry name" value="IBR"/>
    <property type="match status" value="3"/>
</dbReference>
<evidence type="ECO:0000313" key="16">
    <source>
        <dbReference type="EMBL" id="KAK9101620.1"/>
    </source>
</evidence>
<evidence type="ECO:0000256" key="6">
    <source>
        <dbReference type="ARBA" id="ARBA00022679"/>
    </source>
</evidence>
<keyword evidence="10" id="KW-0833">Ubl conjugation pathway</keyword>
<evidence type="ECO:0000256" key="1">
    <source>
        <dbReference type="ARBA" id="ARBA00001798"/>
    </source>
</evidence>
<gene>
    <name evidence="16" type="ORF">Scep_025050</name>
</gene>
<evidence type="ECO:0000256" key="4">
    <source>
        <dbReference type="ARBA" id="ARBA00005884"/>
    </source>
</evidence>
<keyword evidence="9 12" id="KW-0863">Zinc-finger</keyword>
<comment type="cofactor">
    <cofactor evidence="2">
        <name>Zn(2+)</name>
        <dbReference type="ChEBI" id="CHEBI:29105"/>
    </cofactor>
</comment>
<evidence type="ECO:0000256" key="2">
    <source>
        <dbReference type="ARBA" id="ARBA00001947"/>
    </source>
</evidence>
<dbReference type="PROSITE" id="PS50089">
    <property type="entry name" value="ZF_RING_2"/>
    <property type="match status" value="1"/>
</dbReference>
<dbReference type="InterPro" id="IPR013083">
    <property type="entry name" value="Znf_RING/FYVE/PHD"/>
</dbReference>
<dbReference type="FunFam" id="3.30.40.10:FF:000230">
    <property type="entry name" value="RBR-type E3 ubiquitin transferase"/>
    <property type="match status" value="1"/>
</dbReference>
<protein>
    <recommendedName>
        <fullName evidence="5">RBR-type E3 ubiquitin transferase</fullName>
        <ecNumber evidence="5">2.3.2.31</ecNumber>
    </recommendedName>
</protein>
<evidence type="ECO:0000259" key="15">
    <source>
        <dbReference type="PROSITE" id="PS51873"/>
    </source>
</evidence>
<feature type="domain" description="RING-type" evidence="15">
    <location>
        <begin position="284"/>
        <end position="490"/>
    </location>
</feature>
<dbReference type="SUPFAM" id="SSF57850">
    <property type="entry name" value="RING/U-box"/>
    <property type="match status" value="4"/>
</dbReference>
<feature type="compositionally biased region" description="Polar residues" evidence="13">
    <location>
        <begin position="1"/>
        <end position="21"/>
    </location>
</feature>
<comment type="function">
    <text evidence="3">Might act as an E3 ubiquitin-protein ligase, or as part of E3 complex, which accepts ubiquitin from specific E2 ubiquitin-conjugating enzymes and then transfers it to substrates.</text>
</comment>
<evidence type="ECO:0000256" key="8">
    <source>
        <dbReference type="ARBA" id="ARBA00022737"/>
    </source>
</evidence>
<proteinExistence type="inferred from homology"/>
<dbReference type="GO" id="GO:0008270">
    <property type="term" value="F:zinc ion binding"/>
    <property type="evidence" value="ECO:0007669"/>
    <property type="project" value="UniProtKB-KW"/>
</dbReference>
<dbReference type="GO" id="GO:0061630">
    <property type="term" value="F:ubiquitin protein ligase activity"/>
    <property type="evidence" value="ECO:0007669"/>
    <property type="project" value="UniProtKB-EC"/>
</dbReference>
<keyword evidence="6" id="KW-0808">Transferase</keyword>
<dbReference type="EC" id="2.3.2.31" evidence="5"/>
<dbReference type="EMBL" id="JBBNAG010000010">
    <property type="protein sequence ID" value="KAK9101620.1"/>
    <property type="molecule type" value="Genomic_DNA"/>
</dbReference>
<dbReference type="AlphaFoldDB" id="A0AAP0EXN8"/>
<evidence type="ECO:0000313" key="17">
    <source>
        <dbReference type="Proteomes" id="UP001419268"/>
    </source>
</evidence>
<keyword evidence="7" id="KW-0479">Metal-binding</keyword>
<keyword evidence="8" id="KW-0677">Repeat</keyword>
<evidence type="ECO:0000259" key="14">
    <source>
        <dbReference type="PROSITE" id="PS50089"/>
    </source>
</evidence>
<keyword evidence="17" id="KW-1185">Reference proteome</keyword>
<dbReference type="CDD" id="cd22582">
    <property type="entry name" value="BRcat_RBR_unk"/>
    <property type="match status" value="1"/>
</dbReference>
<evidence type="ECO:0000256" key="12">
    <source>
        <dbReference type="PROSITE-ProRule" id="PRU00175"/>
    </source>
</evidence>
<dbReference type="FunFam" id="1.20.120.1750:FF:000018">
    <property type="entry name" value="RBR-type E3 ubiquitin transferase"/>
    <property type="match status" value="1"/>
</dbReference>
<dbReference type="Proteomes" id="UP001419268">
    <property type="component" value="Unassembled WGS sequence"/>
</dbReference>
<evidence type="ECO:0000256" key="11">
    <source>
        <dbReference type="ARBA" id="ARBA00022833"/>
    </source>
</evidence>
<dbReference type="GO" id="GO:0016567">
    <property type="term" value="P:protein ubiquitination"/>
    <property type="evidence" value="ECO:0007669"/>
    <property type="project" value="InterPro"/>
</dbReference>
<comment type="caution">
    <text evidence="16">The sequence shown here is derived from an EMBL/GenBank/DDBJ whole genome shotgun (WGS) entry which is preliminary data.</text>
</comment>
<name>A0AAP0EXN8_9MAGN</name>
<dbReference type="InterPro" id="IPR031127">
    <property type="entry name" value="E3_UB_ligase_RBR"/>
</dbReference>
<feature type="region of interest" description="Disordered" evidence="13">
    <location>
        <begin position="1"/>
        <end position="30"/>
    </location>
</feature>
<dbReference type="InterPro" id="IPR017907">
    <property type="entry name" value="Znf_RING_CS"/>
</dbReference>
<dbReference type="PROSITE" id="PS51873">
    <property type="entry name" value="TRIAD"/>
    <property type="match status" value="1"/>
</dbReference>
<comment type="similarity">
    <text evidence="4">Belongs to the RBR family. Ariadne subfamily.</text>
</comment>